<proteinExistence type="predicted"/>
<reference evidence="2 3" key="1">
    <citation type="submission" date="2017-03" db="EMBL/GenBank/DDBJ databases">
        <title>Genomes of endolithic fungi from Antarctica.</title>
        <authorList>
            <person name="Coleine C."/>
            <person name="Masonjones S."/>
            <person name="Stajich J.E."/>
        </authorList>
    </citation>
    <scope>NUCLEOTIDE SEQUENCE [LARGE SCALE GENOMIC DNA]</scope>
    <source>
        <strain evidence="2 3">CCFEE 6315</strain>
    </source>
</reference>
<keyword evidence="3" id="KW-1185">Reference proteome</keyword>
<dbReference type="Proteomes" id="UP000308549">
    <property type="component" value="Unassembled WGS sequence"/>
</dbReference>
<keyword evidence="1" id="KW-0732">Signal</keyword>
<organism evidence="2 3">
    <name type="scientific">Salinomyces thailandicus</name>
    <dbReference type="NCBI Taxonomy" id="706561"/>
    <lineage>
        <taxon>Eukaryota</taxon>
        <taxon>Fungi</taxon>
        <taxon>Dikarya</taxon>
        <taxon>Ascomycota</taxon>
        <taxon>Pezizomycotina</taxon>
        <taxon>Dothideomycetes</taxon>
        <taxon>Dothideomycetidae</taxon>
        <taxon>Mycosphaerellales</taxon>
        <taxon>Teratosphaeriaceae</taxon>
        <taxon>Salinomyces</taxon>
    </lineage>
</organism>
<protein>
    <submittedName>
        <fullName evidence="2">Uncharacterized protein</fullName>
    </submittedName>
</protein>
<feature type="chain" id="PRO_5020867295" evidence="1">
    <location>
        <begin position="19"/>
        <end position="132"/>
    </location>
</feature>
<comment type="caution">
    <text evidence="2">The sequence shown here is derived from an EMBL/GenBank/DDBJ whole genome shotgun (WGS) entry which is preliminary data.</text>
</comment>
<name>A0A4U0U5A7_9PEZI</name>
<dbReference type="AlphaFoldDB" id="A0A4U0U5A7"/>
<evidence type="ECO:0000313" key="3">
    <source>
        <dbReference type="Proteomes" id="UP000308549"/>
    </source>
</evidence>
<dbReference type="OrthoDB" id="3907350at2759"/>
<gene>
    <name evidence="2" type="ORF">B0A50_03125</name>
</gene>
<evidence type="ECO:0000313" key="2">
    <source>
        <dbReference type="EMBL" id="TKA29762.1"/>
    </source>
</evidence>
<dbReference type="EMBL" id="NAJL01000013">
    <property type="protein sequence ID" value="TKA29762.1"/>
    <property type="molecule type" value="Genomic_DNA"/>
</dbReference>
<evidence type="ECO:0000256" key="1">
    <source>
        <dbReference type="SAM" id="SignalP"/>
    </source>
</evidence>
<accession>A0A4U0U5A7</accession>
<sequence>MRFKITMLLAASFAISLATPVPSDFNDIERRWSEGQSEAQIHAAHSIREATPAWPLVRASETEIERRNAFETTTDERTMLELQRRDDAGLIAKMRTFVSNFMAAKGETGVIDAREEAPVLKPRKGMRYRFTA</sequence>
<feature type="signal peptide" evidence="1">
    <location>
        <begin position="1"/>
        <end position="18"/>
    </location>
</feature>